<feature type="domain" description="Carbohydrate kinase PfkB" evidence="9">
    <location>
        <begin position="18"/>
        <end position="318"/>
    </location>
</feature>
<dbReference type="EC" id="2.7.7.70" evidence="1"/>
<dbReference type="InterPro" id="IPR011611">
    <property type="entry name" value="PfkB_dom"/>
</dbReference>
<feature type="domain" description="Cytidyltransferase-like" evidence="10">
    <location>
        <begin position="356"/>
        <end position="460"/>
    </location>
</feature>
<dbReference type="Pfam" id="PF01467">
    <property type="entry name" value="CTP_transf_like"/>
    <property type="match status" value="1"/>
</dbReference>
<evidence type="ECO:0000256" key="7">
    <source>
        <dbReference type="ARBA" id="ARBA00023277"/>
    </source>
</evidence>
<evidence type="ECO:0000256" key="6">
    <source>
        <dbReference type="ARBA" id="ARBA00023268"/>
    </source>
</evidence>
<dbReference type="PANTHER" id="PTHR46969:SF1">
    <property type="entry name" value="BIFUNCTIONAL PROTEIN HLDE"/>
    <property type="match status" value="1"/>
</dbReference>
<dbReference type="GO" id="GO:0033785">
    <property type="term" value="F:heptose 7-phosphate kinase activity"/>
    <property type="evidence" value="ECO:0007669"/>
    <property type="project" value="TreeGrafter"/>
</dbReference>
<dbReference type="AlphaFoldDB" id="A0A7K1T0G3"/>
<accession>A0A7K1T0G3</accession>
<dbReference type="SUPFAM" id="SSF53613">
    <property type="entry name" value="Ribokinase-like"/>
    <property type="match status" value="1"/>
</dbReference>
<reference evidence="11 12" key="1">
    <citation type="submission" date="2019-12" db="EMBL/GenBank/DDBJ databases">
        <title>Mucilaginibacter sp. HMF7410 genome sequencing and assembly.</title>
        <authorList>
            <person name="Kang H."/>
            <person name="Cha I."/>
            <person name="Kim H."/>
            <person name="Joh K."/>
        </authorList>
    </citation>
    <scope>NUCLEOTIDE SEQUENCE [LARGE SCALE GENOMIC DNA]</scope>
    <source>
        <strain evidence="11 12">HMF7410</strain>
    </source>
</reference>
<dbReference type="InterPro" id="IPR029056">
    <property type="entry name" value="Ribokinase-like"/>
</dbReference>
<dbReference type="InterPro" id="IPR011914">
    <property type="entry name" value="RfaE_dom_II"/>
</dbReference>
<dbReference type="Gene3D" id="3.40.50.620">
    <property type="entry name" value="HUPs"/>
    <property type="match status" value="1"/>
</dbReference>
<proteinExistence type="predicted"/>
<keyword evidence="2 11" id="KW-0808">Transferase</keyword>
<dbReference type="InterPro" id="IPR004821">
    <property type="entry name" value="Cyt_trans-like"/>
</dbReference>
<evidence type="ECO:0000256" key="2">
    <source>
        <dbReference type="ARBA" id="ARBA00022679"/>
    </source>
</evidence>
<evidence type="ECO:0000259" key="9">
    <source>
        <dbReference type="Pfam" id="PF00294"/>
    </source>
</evidence>
<evidence type="ECO:0000256" key="5">
    <source>
        <dbReference type="ARBA" id="ARBA00022840"/>
    </source>
</evidence>
<dbReference type="InterPro" id="IPR014729">
    <property type="entry name" value="Rossmann-like_a/b/a_fold"/>
</dbReference>
<evidence type="ECO:0000313" key="12">
    <source>
        <dbReference type="Proteomes" id="UP000462014"/>
    </source>
</evidence>
<dbReference type="GO" id="GO:0016773">
    <property type="term" value="F:phosphotransferase activity, alcohol group as acceptor"/>
    <property type="evidence" value="ECO:0007669"/>
    <property type="project" value="InterPro"/>
</dbReference>
<protein>
    <recommendedName>
        <fullName evidence="1">D-glycero-beta-D-manno-heptose 1-phosphate adenylyltransferase</fullName>
        <ecNumber evidence="1">2.7.7.70</ecNumber>
    </recommendedName>
</protein>
<evidence type="ECO:0000256" key="1">
    <source>
        <dbReference type="ARBA" id="ARBA00012519"/>
    </source>
</evidence>
<dbReference type="Gene3D" id="3.40.1190.20">
    <property type="match status" value="1"/>
</dbReference>
<dbReference type="PANTHER" id="PTHR46969">
    <property type="entry name" value="BIFUNCTIONAL PROTEIN HLDE"/>
    <property type="match status" value="1"/>
</dbReference>
<keyword evidence="5" id="KW-0067">ATP-binding</keyword>
<gene>
    <name evidence="11" type="primary">rfaE2</name>
    <name evidence="11" type="ORF">GO621_16065</name>
</gene>
<name>A0A7K1T0G3_9SPHI</name>
<dbReference type="NCBIfam" id="TIGR00125">
    <property type="entry name" value="cyt_tran_rel"/>
    <property type="match status" value="1"/>
</dbReference>
<organism evidence="11 12">
    <name type="scientific">Mucilaginibacter arboris</name>
    <dbReference type="NCBI Taxonomy" id="2682090"/>
    <lineage>
        <taxon>Bacteria</taxon>
        <taxon>Pseudomonadati</taxon>
        <taxon>Bacteroidota</taxon>
        <taxon>Sphingobacteriia</taxon>
        <taxon>Sphingobacteriales</taxon>
        <taxon>Sphingobacteriaceae</taxon>
        <taxon>Mucilaginibacter</taxon>
    </lineage>
</organism>
<dbReference type="EMBL" id="WPIK01000017">
    <property type="protein sequence ID" value="MVN23043.1"/>
    <property type="molecule type" value="Genomic_DNA"/>
</dbReference>
<comment type="caution">
    <text evidence="11">The sequence shown here is derived from an EMBL/GenBank/DDBJ whole genome shotgun (WGS) entry which is preliminary data.</text>
</comment>
<dbReference type="SUPFAM" id="SSF52374">
    <property type="entry name" value="Nucleotidylyl transferase"/>
    <property type="match status" value="1"/>
</dbReference>
<keyword evidence="6" id="KW-0511">Multifunctional enzyme</keyword>
<evidence type="ECO:0000256" key="3">
    <source>
        <dbReference type="ARBA" id="ARBA00022695"/>
    </source>
</evidence>
<sequence>MMSKNRHEEIMDHFNQLKVLVIGDLVMDIYLKGDSFRLSPEGPVPVVTISSREEIPGGAANAAINLKALGAQVSFLAIAGDDKDGDKACKFMEKAGINCDAIVREPFRTTVTKTRLVSNGQLLSRFDCGSQNPPSADSEQKIFQFLKARYSRFDAVVLGDYKAGLFTPALIEFLQQIQQQSPAYLALDSKNLPLFTPLQPSVVKPNYVEAISLLNLQSLSNNRIEQLKNYGPTLYRLTGAEHITLTLDEEGSMLFEKGEYVHHTPAYQVEAPHVVGAGDTFISTFTLAQCSGANTVEAAELATAAATVAIRKTTTAPCFLTELKAFFSTQNKYVSDAKELEELSQFYHQQGKNIVFTNGCFDILHSGHVSYLNQSKNYGDVLIVGLNNDESIKRLKGSSRPINELADRIMVLSGLSSIDHIVPFGSAEDDTPSALIRAAKPQYYIKGGDYNMQNLPEAKVVEEVGGQVAFIPLVPDHSTTNMIKKINADAKMLKAI</sequence>
<keyword evidence="4" id="KW-0547">Nucleotide-binding</keyword>
<dbReference type="Pfam" id="PF00294">
    <property type="entry name" value="PfkB"/>
    <property type="match status" value="1"/>
</dbReference>
<comment type="catalytic activity">
    <reaction evidence="8">
        <text>D-glycero-beta-D-manno-heptose 1-phosphate + ATP + H(+) = ADP-D-glycero-beta-D-manno-heptose + diphosphate</text>
        <dbReference type="Rhea" id="RHEA:27465"/>
        <dbReference type="ChEBI" id="CHEBI:15378"/>
        <dbReference type="ChEBI" id="CHEBI:30616"/>
        <dbReference type="ChEBI" id="CHEBI:33019"/>
        <dbReference type="ChEBI" id="CHEBI:59967"/>
        <dbReference type="ChEBI" id="CHEBI:61593"/>
        <dbReference type="EC" id="2.7.7.70"/>
    </reaction>
</comment>
<dbReference type="GO" id="GO:0033786">
    <property type="term" value="F:heptose-1-phosphate adenylyltransferase activity"/>
    <property type="evidence" value="ECO:0007669"/>
    <property type="project" value="TreeGrafter"/>
</dbReference>
<evidence type="ECO:0000256" key="4">
    <source>
        <dbReference type="ARBA" id="ARBA00022741"/>
    </source>
</evidence>
<keyword evidence="12" id="KW-1185">Reference proteome</keyword>
<dbReference type="Proteomes" id="UP000462014">
    <property type="component" value="Unassembled WGS sequence"/>
</dbReference>
<keyword evidence="3 11" id="KW-0548">Nucleotidyltransferase</keyword>
<dbReference type="GO" id="GO:0005524">
    <property type="term" value="F:ATP binding"/>
    <property type="evidence" value="ECO:0007669"/>
    <property type="project" value="UniProtKB-KW"/>
</dbReference>
<dbReference type="RefSeq" id="WP_157568894.1">
    <property type="nucleotide sequence ID" value="NZ_WPIK01000017.1"/>
</dbReference>
<keyword evidence="7" id="KW-0119">Carbohydrate metabolism</keyword>
<dbReference type="GO" id="GO:0005829">
    <property type="term" value="C:cytosol"/>
    <property type="evidence" value="ECO:0007669"/>
    <property type="project" value="TreeGrafter"/>
</dbReference>
<evidence type="ECO:0000256" key="8">
    <source>
        <dbReference type="ARBA" id="ARBA00047428"/>
    </source>
</evidence>
<dbReference type="NCBIfam" id="TIGR02199">
    <property type="entry name" value="rfaE_dom_II"/>
    <property type="match status" value="1"/>
</dbReference>
<evidence type="ECO:0000259" key="10">
    <source>
        <dbReference type="Pfam" id="PF01467"/>
    </source>
</evidence>
<evidence type="ECO:0000313" key="11">
    <source>
        <dbReference type="EMBL" id="MVN23043.1"/>
    </source>
</evidence>